<dbReference type="Gene3D" id="1.10.10.760">
    <property type="entry name" value="E-set domains of sugar-utilizing enzymes"/>
    <property type="match status" value="1"/>
</dbReference>
<evidence type="ECO:0000313" key="18">
    <source>
        <dbReference type="Proteomes" id="UP000615989"/>
    </source>
</evidence>
<evidence type="ECO:0000256" key="5">
    <source>
        <dbReference type="ARBA" id="ARBA00015938"/>
    </source>
</evidence>
<evidence type="ECO:0000256" key="12">
    <source>
        <dbReference type="ARBA" id="ARBA00034013"/>
    </source>
</evidence>
<evidence type="ECO:0000256" key="6">
    <source>
        <dbReference type="ARBA" id="ARBA00022490"/>
    </source>
</evidence>
<evidence type="ECO:0000256" key="10">
    <source>
        <dbReference type="ARBA" id="ARBA00032057"/>
    </source>
</evidence>
<organism evidence="17 18">
    <name type="scientific">Aromatoleum anaerobium</name>
    <dbReference type="NCBI Taxonomy" id="182180"/>
    <lineage>
        <taxon>Bacteria</taxon>
        <taxon>Pseudomonadati</taxon>
        <taxon>Pseudomonadota</taxon>
        <taxon>Betaproteobacteria</taxon>
        <taxon>Rhodocyclales</taxon>
        <taxon>Rhodocyclaceae</taxon>
        <taxon>Aromatoleum</taxon>
    </lineage>
</organism>
<dbReference type="InterPro" id="IPR022567">
    <property type="entry name" value="DUF3459"/>
</dbReference>
<gene>
    <name evidence="17" type="primary">treZ</name>
    <name evidence="17" type="ORF">GO606_11465</name>
</gene>
<reference evidence="17" key="1">
    <citation type="submission" date="2019-12" db="EMBL/GenBank/DDBJ databases">
        <title>Comparative genomics gives insights into the taxonomy of the Azoarcus-Aromatoleum group and reveals separate origins of nif in the plant-associated Azoarcus and non-plant-associated Aromatoleum sub-groups.</title>
        <authorList>
            <person name="Lafos M."/>
            <person name="Maluk M."/>
            <person name="Batista M."/>
            <person name="Junghare M."/>
            <person name="Carmona M."/>
            <person name="Faoro H."/>
            <person name="Cruz L.M."/>
            <person name="Battistoni F."/>
            <person name="De Souza E."/>
            <person name="Pedrosa F."/>
            <person name="Chen W.-M."/>
            <person name="Poole P.S."/>
            <person name="Dixon R.A."/>
            <person name="James E.K."/>
        </authorList>
    </citation>
    <scope>NUCLEOTIDE SEQUENCE</scope>
    <source>
        <strain evidence="17">LuFRes1</strain>
    </source>
</reference>
<sequence length="660" mass="73355">MNMHYRDTGIPGRKSPELEYGGLRPGRPSHHGPSHHMHRMPFGPERIDEHDESAGYRFRLWAPATKHVELCLITPSGAKHYVPCAKSEGWHSCRVGEARAGDLYMFRLDGQLEVPDPASRFNPQDVHGPSLLVDPRQFSWEDGAWHGRPWHEAVIYELHVGTFTPEGRYDAAERRLAELARLGVTAIELMPLADFPGNRGWGYDGVLPFAPDAAYGSPDELKHFVQSAHRLGLMVLLDVVYNHFGPDGNYLQVYTPQFFTTEYATPWGGAIAFDGVASATVRQFFIHNALYWLEEYRFDGLRLDAVQSIFDASPRHILEELSMWVRARATHRQLHLVLEHVDNEASRLGAPQSTGTYDAQWNDDFHHAAHVLLTGERDGYYADYADHPVRHLVRCLAEGFAYQGELSPFHGRARGESSAALPPTAFVNFLQNHDQVGNRAFGERLVTLAPPDRLRAVVALQLLAPSPPLMFMGEEAGAKTPFLYFCDYQGELATAVREGRKREFAGFEHFSAAGEGEGDGEGEGEGGHRHEIPDPCAEATFLASKLDWRARESEAGQRWLSFYRELLGLRHEFVVPRVPQIVAGGCTATMHGDEAFEIRWPCADGGALVLRANLADAAAATFERLGVAPFASLGPEADQPQQLARCSVRAYVVPPGRAGT</sequence>
<evidence type="ECO:0000256" key="1">
    <source>
        <dbReference type="ARBA" id="ARBA00004496"/>
    </source>
</evidence>
<dbReference type="CDD" id="cd02853">
    <property type="entry name" value="E_set_MTHase_like_N"/>
    <property type="match status" value="1"/>
</dbReference>
<dbReference type="EMBL" id="WTVG01000029">
    <property type="protein sequence ID" value="NMG25329.1"/>
    <property type="molecule type" value="Genomic_DNA"/>
</dbReference>
<keyword evidence="8" id="KW-0119">Carbohydrate metabolism</keyword>
<evidence type="ECO:0000259" key="16">
    <source>
        <dbReference type="SMART" id="SM00642"/>
    </source>
</evidence>
<dbReference type="InterPro" id="IPR004193">
    <property type="entry name" value="Glyco_hydro_13_N"/>
</dbReference>
<dbReference type="InterPro" id="IPR012768">
    <property type="entry name" value="Trehalose_TreZ"/>
</dbReference>
<evidence type="ECO:0000256" key="4">
    <source>
        <dbReference type="ARBA" id="ARBA00012268"/>
    </source>
</evidence>
<evidence type="ECO:0000256" key="15">
    <source>
        <dbReference type="SAM" id="MobiDB-lite"/>
    </source>
</evidence>
<dbReference type="CDD" id="cd11325">
    <property type="entry name" value="AmyAc_GTHase"/>
    <property type="match status" value="1"/>
</dbReference>
<keyword evidence="7 14" id="KW-0378">Hydrolase</keyword>
<dbReference type="PIRSF" id="PIRSF006337">
    <property type="entry name" value="Trehalose_TreZ"/>
    <property type="match status" value="1"/>
</dbReference>
<comment type="subcellular location">
    <subcellularLocation>
        <location evidence="1">Cytoplasm</location>
    </subcellularLocation>
</comment>
<dbReference type="Pfam" id="PF11941">
    <property type="entry name" value="DUF3459"/>
    <property type="match status" value="1"/>
</dbReference>
<dbReference type="Pfam" id="PF00128">
    <property type="entry name" value="Alpha-amylase"/>
    <property type="match status" value="1"/>
</dbReference>
<feature type="domain" description="Glycosyl hydrolase family 13 catalytic" evidence="16">
    <location>
        <begin position="132"/>
        <end position="500"/>
    </location>
</feature>
<keyword evidence="9 14" id="KW-0326">Glycosidase</keyword>
<dbReference type="InterPro" id="IPR044901">
    <property type="entry name" value="Trehalose_TreZ_E-set_sf"/>
</dbReference>
<dbReference type="EC" id="3.2.1.141" evidence="4 13"/>
<dbReference type="PANTHER" id="PTHR43651">
    <property type="entry name" value="1,4-ALPHA-GLUCAN-BRANCHING ENZYME"/>
    <property type="match status" value="1"/>
</dbReference>
<feature type="compositionally biased region" description="Basic residues" evidence="15">
    <location>
        <begin position="27"/>
        <end position="39"/>
    </location>
</feature>
<evidence type="ECO:0000256" key="8">
    <source>
        <dbReference type="ARBA" id="ARBA00023277"/>
    </source>
</evidence>
<dbReference type="InterPro" id="IPR006047">
    <property type="entry name" value="GH13_cat_dom"/>
</dbReference>
<evidence type="ECO:0000256" key="2">
    <source>
        <dbReference type="ARBA" id="ARBA00005199"/>
    </source>
</evidence>
<evidence type="ECO:0000256" key="13">
    <source>
        <dbReference type="NCBIfam" id="TIGR02402"/>
    </source>
</evidence>
<evidence type="ECO:0000256" key="7">
    <source>
        <dbReference type="ARBA" id="ARBA00022801"/>
    </source>
</evidence>
<dbReference type="Pfam" id="PF02922">
    <property type="entry name" value="CBM_48"/>
    <property type="match status" value="1"/>
</dbReference>
<feature type="region of interest" description="Disordered" evidence="15">
    <location>
        <begin position="510"/>
        <end position="533"/>
    </location>
</feature>
<keyword evidence="6" id="KW-0963">Cytoplasm</keyword>
<accession>A0ABX1PLC5</accession>
<dbReference type="PANTHER" id="PTHR43651:SF11">
    <property type="entry name" value="MALTO-OLIGOSYLTREHALOSE TREHALOHYDROLASE"/>
    <property type="match status" value="1"/>
</dbReference>
<comment type="catalytic activity">
    <reaction evidence="12 14">
        <text>hydrolysis of (1-&gt;4)-alpha-D-glucosidic linkage in 4-alpha-D-[(1-&gt;4)-alpha-D-glucanosyl]n trehalose to yield trehalose and (1-&gt;4)-alpha-D-glucan.</text>
        <dbReference type="EC" id="3.2.1.141"/>
    </reaction>
</comment>
<dbReference type="InterPro" id="IPR014756">
    <property type="entry name" value="Ig_E-set"/>
</dbReference>
<comment type="pathway">
    <text evidence="2 14">Glycan biosynthesis; trehalose biosynthesis.</text>
</comment>
<comment type="similarity">
    <text evidence="3 14">Belongs to the glycosyl hydrolase 13 family.</text>
</comment>
<comment type="caution">
    <text evidence="17">The sequence shown here is derived from an EMBL/GenBank/DDBJ whole genome shotgun (WGS) entry which is preliminary data.</text>
</comment>
<dbReference type="Gene3D" id="2.60.40.10">
    <property type="entry name" value="Immunoglobulins"/>
    <property type="match status" value="1"/>
</dbReference>
<dbReference type="SUPFAM" id="SSF81296">
    <property type="entry name" value="E set domains"/>
    <property type="match status" value="1"/>
</dbReference>
<keyword evidence="18" id="KW-1185">Reference proteome</keyword>
<feature type="region of interest" description="Disordered" evidence="15">
    <location>
        <begin position="1"/>
        <end position="39"/>
    </location>
</feature>
<dbReference type="SUPFAM" id="SSF51445">
    <property type="entry name" value="(Trans)glycosidases"/>
    <property type="match status" value="1"/>
</dbReference>
<dbReference type="SMART" id="SM00642">
    <property type="entry name" value="Aamy"/>
    <property type="match status" value="1"/>
</dbReference>
<dbReference type="InterPro" id="IPR013783">
    <property type="entry name" value="Ig-like_fold"/>
</dbReference>
<evidence type="ECO:0000256" key="9">
    <source>
        <dbReference type="ARBA" id="ARBA00023295"/>
    </source>
</evidence>
<proteinExistence type="inferred from homology"/>
<protein>
    <recommendedName>
        <fullName evidence="5 13">Malto-oligosyltrehalose trehalohydrolase</fullName>
        <shortName evidence="14">MTHase</shortName>
        <ecNumber evidence="4 13">3.2.1.141</ecNumber>
    </recommendedName>
    <alternativeName>
        <fullName evidence="11 14">4-alpha-D-((1-&gt;4)-alpha-D-glucano)trehalose trehalohydrolase</fullName>
    </alternativeName>
    <alternativeName>
        <fullName evidence="10 14">Maltooligosyl trehalose trehalohydrolase</fullName>
    </alternativeName>
</protein>
<dbReference type="InterPro" id="IPR017853">
    <property type="entry name" value="GH"/>
</dbReference>
<evidence type="ECO:0000313" key="17">
    <source>
        <dbReference type="EMBL" id="NMG25329.1"/>
    </source>
</evidence>
<dbReference type="Gene3D" id="3.20.20.80">
    <property type="entry name" value="Glycosidases"/>
    <property type="match status" value="1"/>
</dbReference>
<dbReference type="NCBIfam" id="TIGR02402">
    <property type="entry name" value="trehalose_TreZ"/>
    <property type="match status" value="1"/>
</dbReference>
<evidence type="ECO:0000256" key="14">
    <source>
        <dbReference type="PIRNR" id="PIRNR006337"/>
    </source>
</evidence>
<name>A0ABX1PLC5_9RHOO</name>
<dbReference type="Proteomes" id="UP000615989">
    <property type="component" value="Unassembled WGS sequence"/>
</dbReference>
<evidence type="ECO:0000256" key="3">
    <source>
        <dbReference type="ARBA" id="ARBA00008061"/>
    </source>
</evidence>
<evidence type="ECO:0000256" key="11">
    <source>
        <dbReference type="ARBA" id="ARBA00033284"/>
    </source>
</evidence>